<dbReference type="InterPro" id="IPR030809">
    <property type="entry name" value="EgtB_signatur"/>
</dbReference>
<dbReference type="PANTHER" id="PTHR23150">
    <property type="entry name" value="SULFATASE MODIFYING FACTOR 1, 2"/>
    <property type="match status" value="1"/>
</dbReference>
<organism evidence="6 7">
    <name type="scientific">Candidatus Acidiferrum panamense</name>
    <dbReference type="NCBI Taxonomy" id="2741543"/>
    <lineage>
        <taxon>Bacteria</taxon>
        <taxon>Pseudomonadati</taxon>
        <taxon>Acidobacteriota</taxon>
        <taxon>Terriglobia</taxon>
        <taxon>Candidatus Acidiferrales</taxon>
        <taxon>Candidatus Acidiferrum</taxon>
    </lineage>
</organism>
<dbReference type="AlphaFoldDB" id="A0A7V8SVF9"/>
<dbReference type="Gene3D" id="3.90.1580.10">
    <property type="entry name" value="paralog of FGE (formylglycine-generating enzyme)"/>
    <property type="match status" value="1"/>
</dbReference>
<evidence type="ECO:0000259" key="4">
    <source>
        <dbReference type="Pfam" id="PF03781"/>
    </source>
</evidence>
<dbReference type="Pfam" id="PF03781">
    <property type="entry name" value="FGE-sulfatase"/>
    <property type="match status" value="1"/>
</dbReference>
<evidence type="ECO:0000259" key="5">
    <source>
        <dbReference type="Pfam" id="PF12867"/>
    </source>
</evidence>
<evidence type="ECO:0000256" key="3">
    <source>
        <dbReference type="ARBA" id="ARBA00037882"/>
    </source>
</evidence>
<sequence>MKRDAVLAAWVRDARQRTLEVVADLADEQLLGPQLRIVNPLLWEIGHVTWFQEKWALRHAGGKAPLRADADALYDSAAIAHDTRWSLPLPSRSDTLAYMKTVRDRVLERIEQGSLTESERYFITLAVFHEDMHTEAFTYTRQTHAWSAPVFSGLAPAHLGASWPLRGDVEIPGGRFLLGALREEPFVFDNEKWAHVVEVRPFAIARAAVTQAEFLEFVEGNGYSRREFWSEPGWSWREGASAEHPVYWKSEAAGRWLRRDFDQWLQLEPHRPVLHVNWWEAEAFCNWAGRRLPTELEWEAAAAGQPADSPKELAEVKRRFPWGSDSPGAEHANLGWRAMGAVDVNALPAGDSAFGCRQMIGNVWEWTASDFAPYPGFEIDPYCEYSQPWFGTHKVLRGGAWPTQPRLLRNSWRNFYMPDRRDVWAGFRTCRS</sequence>
<proteinExistence type="predicted"/>
<dbReference type="PANTHER" id="PTHR23150:SF36">
    <property type="entry name" value="HERCYNINE OXYGENASE"/>
    <property type="match status" value="1"/>
</dbReference>
<dbReference type="NCBIfam" id="NF041186">
    <property type="entry name" value="SenA"/>
    <property type="match status" value="1"/>
</dbReference>
<dbReference type="Gene3D" id="1.20.120.450">
    <property type="entry name" value="dinb family like domain"/>
    <property type="match status" value="1"/>
</dbReference>
<evidence type="ECO:0000313" key="7">
    <source>
        <dbReference type="Proteomes" id="UP000567293"/>
    </source>
</evidence>
<dbReference type="EMBL" id="JACDQQ010000244">
    <property type="protein sequence ID" value="MBA0083821.1"/>
    <property type="molecule type" value="Genomic_DNA"/>
</dbReference>
<keyword evidence="2" id="KW-0408">Iron</keyword>
<dbReference type="InterPro" id="IPR005532">
    <property type="entry name" value="SUMF_dom"/>
</dbReference>
<dbReference type="SUPFAM" id="SSF56436">
    <property type="entry name" value="C-type lectin-like"/>
    <property type="match status" value="1"/>
</dbReference>
<keyword evidence="1" id="KW-0560">Oxidoreductase</keyword>
<accession>A0A7V8SVF9</accession>
<dbReference type="InterPro" id="IPR042095">
    <property type="entry name" value="SUMF_sf"/>
</dbReference>
<reference evidence="6" key="1">
    <citation type="submission" date="2020-06" db="EMBL/GenBank/DDBJ databases">
        <title>Legume-microbial interactions unlock mineral nutrients during tropical forest succession.</title>
        <authorList>
            <person name="Epihov D.Z."/>
        </authorList>
    </citation>
    <scope>NUCLEOTIDE SEQUENCE [LARGE SCALE GENOMIC DNA]</scope>
    <source>
        <strain evidence="6">Pan2503</strain>
    </source>
</reference>
<evidence type="ECO:0000256" key="2">
    <source>
        <dbReference type="ARBA" id="ARBA00023004"/>
    </source>
</evidence>
<dbReference type="SUPFAM" id="SSF109854">
    <property type="entry name" value="DinB/YfiT-like putative metalloenzymes"/>
    <property type="match status" value="1"/>
</dbReference>
<dbReference type="NCBIfam" id="TIGR04373">
    <property type="entry name" value="egtB_X_signatur"/>
    <property type="match status" value="1"/>
</dbReference>
<evidence type="ECO:0000256" key="1">
    <source>
        <dbReference type="ARBA" id="ARBA00023002"/>
    </source>
</evidence>
<feature type="domain" description="Sulfatase-modifying factor enzyme-like" evidence="4">
    <location>
        <begin position="168"/>
        <end position="430"/>
    </location>
</feature>
<dbReference type="InterPro" id="IPR024775">
    <property type="entry name" value="DinB-like"/>
</dbReference>
<evidence type="ECO:0000313" key="6">
    <source>
        <dbReference type="EMBL" id="MBA0083821.1"/>
    </source>
</evidence>
<comment type="caution">
    <text evidence="6">The sequence shown here is derived from an EMBL/GenBank/DDBJ whole genome shotgun (WGS) entry which is preliminary data.</text>
</comment>
<dbReference type="InterPro" id="IPR034660">
    <property type="entry name" value="DinB/YfiT-like"/>
</dbReference>
<keyword evidence="7" id="KW-1185">Reference proteome</keyword>
<feature type="domain" description="DinB-like" evidence="5">
    <location>
        <begin position="13"/>
        <end position="123"/>
    </location>
</feature>
<gene>
    <name evidence="6" type="primary">egtB</name>
    <name evidence="6" type="ORF">HRJ53_02395</name>
</gene>
<dbReference type="Pfam" id="PF12867">
    <property type="entry name" value="DinB_2"/>
    <property type="match status" value="1"/>
</dbReference>
<dbReference type="InterPro" id="IPR016187">
    <property type="entry name" value="CTDL_fold"/>
</dbReference>
<protein>
    <submittedName>
        <fullName evidence="6">Ergothioneine biosynthesis protein EgtB</fullName>
    </submittedName>
</protein>
<dbReference type="InterPro" id="IPR051043">
    <property type="entry name" value="Sulfatase_Mod_Factor_Kinase"/>
</dbReference>
<comment type="pathway">
    <text evidence="3">Amino-acid biosynthesis; ergothioneine biosynthesis.</text>
</comment>
<name>A0A7V8SVF9_9BACT</name>
<dbReference type="Proteomes" id="UP000567293">
    <property type="component" value="Unassembled WGS sequence"/>
</dbReference>